<evidence type="ECO:0000259" key="12">
    <source>
        <dbReference type="PROSITE" id="PS51293"/>
    </source>
</evidence>
<sequence>MGLLVYPSATDYSDVESRPADVARSNKVENFIVSSAISGHFSRTEKADIRVVPSSGATMVGRNVDILSPRTRGDAPSGASNGHVSDDSSSDEEHEAGMRVGQDYQASIPEWNPESMKEDPAQLRHDALLVWAPCMDINDTKLDEYINIAKEKHGYNTEQALGMLFWHKHNIEKSLADLPNFTPFPDEWTVEDKVLFEQAFSFHGKSFIRIQQMLPDKSIASLVKYYYSWKKTRTRTSLMDRQARKLATQKDQSDSESESSSSDMDNDSDSDFDPEKESVVFRSSSVNNGKESGACANCQTTSSHLHSTPKGSVCNSCYQYWRYGGFLPSRTQVVQRTPNYGMRTGVMRAGGPMKSEMSMKTSRHMPLRGRRKAPRGMYMNQEDLLAISASPTAAEALLRQLDTELVSSKRQVQQNKQQLSMSSQLKFTTGSIDEFRPPESNQRIKAQWTNQELLLAVQGVRKYGKDFQAIAEVVGNKTVSQCKNFFVNYRRRFNLQQVYDEWEAEQGEDVVRRQNRDNSRSSSPASRDSKDSSKEDEDSRDDDVQITAVSSPSVAPTIQAASAAAAAPNVASVPPPLMRPRQPTPTAAPVHRPPPPLQQQARFVPSGARPILQQPPPLIRPSQPAAMARSRPPVVTAPPQLVGGQPHSTQ</sequence>
<dbReference type="Pfam" id="PF00249">
    <property type="entry name" value="Myb_DNA-binding"/>
    <property type="match status" value="2"/>
</dbReference>
<dbReference type="Gene3D" id="1.10.10.60">
    <property type="entry name" value="Homeodomain-like"/>
    <property type="match status" value="1"/>
</dbReference>
<protein>
    <submittedName>
        <fullName evidence="14">REST corepressor 1-like isoform X1</fullName>
    </submittedName>
</protein>
<dbReference type="PROSITE" id="PS51156">
    <property type="entry name" value="ELM2"/>
    <property type="match status" value="1"/>
</dbReference>
<feature type="region of interest" description="Disordered" evidence="9">
    <location>
        <begin position="343"/>
        <end position="368"/>
    </location>
</feature>
<dbReference type="AlphaFoldDB" id="A0A9J7L908"/>
<feature type="region of interest" description="Disordered" evidence="9">
    <location>
        <begin position="566"/>
        <end position="650"/>
    </location>
</feature>
<dbReference type="GO" id="GO:0045892">
    <property type="term" value="P:negative regulation of DNA-templated transcription"/>
    <property type="evidence" value="ECO:0000318"/>
    <property type="project" value="GO_Central"/>
</dbReference>
<dbReference type="FunFam" id="1.20.58.1880:FF:000001">
    <property type="entry name" value="REST corepressor 1"/>
    <property type="match status" value="1"/>
</dbReference>
<reference evidence="13" key="1">
    <citation type="journal article" date="2020" name="Nat. Ecol. Evol.">
        <title>Deeply conserved synteny resolves early events in vertebrate evolution.</title>
        <authorList>
            <person name="Simakov O."/>
            <person name="Marletaz F."/>
            <person name="Yue J.X."/>
            <person name="O'Connell B."/>
            <person name="Jenkins J."/>
            <person name="Brandt A."/>
            <person name="Calef R."/>
            <person name="Tung C.H."/>
            <person name="Huang T.K."/>
            <person name="Schmutz J."/>
            <person name="Satoh N."/>
            <person name="Yu J.K."/>
            <person name="Putnam N.H."/>
            <person name="Green R.E."/>
            <person name="Rokhsar D.S."/>
        </authorList>
    </citation>
    <scope>NUCLEOTIDE SEQUENCE [LARGE SCALE GENOMIC DNA]</scope>
    <source>
        <strain evidence="13">S238N-H82</strain>
    </source>
</reference>
<dbReference type="Proteomes" id="UP000001554">
    <property type="component" value="Chromosome 1"/>
</dbReference>
<dbReference type="InterPro" id="IPR000949">
    <property type="entry name" value="ELM2_dom"/>
</dbReference>
<dbReference type="GO" id="GO:0006357">
    <property type="term" value="P:regulation of transcription by RNA polymerase II"/>
    <property type="evidence" value="ECO:0000318"/>
    <property type="project" value="GO_Central"/>
</dbReference>
<dbReference type="Gene3D" id="1.20.58.1880">
    <property type="match status" value="1"/>
</dbReference>
<dbReference type="RefSeq" id="XP_035677868.1">
    <property type="nucleotide sequence ID" value="XM_035821975.1"/>
</dbReference>
<dbReference type="OMA" id="HFFVSYR"/>
<feature type="compositionally biased region" description="Basic and acidic residues" evidence="9">
    <location>
        <begin position="509"/>
        <end position="519"/>
    </location>
</feature>
<feature type="region of interest" description="Disordered" evidence="9">
    <location>
        <begin position="506"/>
        <end position="544"/>
    </location>
</feature>
<dbReference type="SUPFAM" id="SSF46689">
    <property type="entry name" value="Homeodomain-like"/>
    <property type="match status" value="2"/>
</dbReference>
<evidence type="ECO:0000256" key="3">
    <source>
        <dbReference type="ARBA" id="ARBA00022737"/>
    </source>
</evidence>
<dbReference type="CDD" id="cd00167">
    <property type="entry name" value="SANT"/>
    <property type="match status" value="1"/>
</dbReference>
<evidence type="ECO:0000256" key="7">
    <source>
        <dbReference type="ARBA" id="ARBA00023242"/>
    </source>
</evidence>
<feature type="domain" description="SANT" evidence="12">
    <location>
        <begin position="183"/>
        <end position="234"/>
    </location>
</feature>
<evidence type="ECO:0000313" key="13">
    <source>
        <dbReference type="Proteomes" id="UP000001554"/>
    </source>
</evidence>
<evidence type="ECO:0000256" key="4">
    <source>
        <dbReference type="ARBA" id="ARBA00023015"/>
    </source>
</evidence>
<evidence type="ECO:0000259" key="10">
    <source>
        <dbReference type="PROSITE" id="PS50090"/>
    </source>
</evidence>
<dbReference type="InterPro" id="IPR009057">
    <property type="entry name" value="Homeodomain-like_sf"/>
</dbReference>
<feature type="domain" description="SANT" evidence="12">
    <location>
        <begin position="443"/>
        <end position="494"/>
    </location>
</feature>
<dbReference type="KEGG" id="bfo:118416743"/>
<reference evidence="14" key="2">
    <citation type="submission" date="2025-08" db="UniProtKB">
        <authorList>
            <consortium name="RefSeq"/>
        </authorList>
    </citation>
    <scope>IDENTIFICATION</scope>
    <source>
        <strain evidence="14">S238N-H82</strain>
        <tissue evidence="14">Testes</tissue>
    </source>
</reference>
<keyword evidence="5" id="KW-0175">Coiled coil</keyword>
<feature type="compositionally biased region" description="Low complexity" evidence="9">
    <location>
        <begin position="579"/>
        <end position="590"/>
    </location>
</feature>
<evidence type="ECO:0000313" key="14">
    <source>
        <dbReference type="RefSeq" id="XP_035677868.1"/>
    </source>
</evidence>
<comment type="subcellular location">
    <subcellularLocation>
        <location evidence="1">Nucleus</location>
    </subcellularLocation>
</comment>
<dbReference type="OrthoDB" id="10064338at2759"/>
<comment type="similarity">
    <text evidence="8">Belongs to the CoREST family.</text>
</comment>
<evidence type="ECO:0000256" key="9">
    <source>
        <dbReference type="SAM" id="MobiDB-lite"/>
    </source>
</evidence>
<evidence type="ECO:0000259" key="11">
    <source>
        <dbReference type="PROSITE" id="PS51156"/>
    </source>
</evidence>
<dbReference type="Pfam" id="PF20878">
    <property type="entry name" value="REST_helical"/>
    <property type="match status" value="1"/>
</dbReference>
<evidence type="ECO:0000256" key="8">
    <source>
        <dbReference type="ARBA" id="ARBA00038011"/>
    </source>
</evidence>
<evidence type="ECO:0000256" key="5">
    <source>
        <dbReference type="ARBA" id="ARBA00023054"/>
    </source>
</evidence>
<organism evidence="13 14">
    <name type="scientific">Branchiostoma floridae</name>
    <name type="common">Florida lancelet</name>
    <name type="synonym">Amphioxus</name>
    <dbReference type="NCBI Taxonomy" id="7739"/>
    <lineage>
        <taxon>Eukaryota</taxon>
        <taxon>Metazoa</taxon>
        <taxon>Chordata</taxon>
        <taxon>Cephalochordata</taxon>
        <taxon>Leptocardii</taxon>
        <taxon>Amphioxiformes</taxon>
        <taxon>Branchiostomatidae</taxon>
        <taxon>Branchiostoma</taxon>
    </lineage>
</organism>
<dbReference type="InterPro" id="IPR017884">
    <property type="entry name" value="SANT_dom"/>
</dbReference>
<keyword evidence="7" id="KW-0539">Nucleus</keyword>
<proteinExistence type="inferred from homology"/>
<dbReference type="GO" id="GO:0000118">
    <property type="term" value="C:histone deacetylase complex"/>
    <property type="evidence" value="ECO:0000318"/>
    <property type="project" value="GO_Central"/>
</dbReference>
<feature type="region of interest" description="Disordered" evidence="9">
    <location>
        <begin position="240"/>
        <end position="309"/>
    </location>
</feature>
<keyword evidence="13" id="KW-1185">Reference proteome</keyword>
<dbReference type="GeneID" id="118416743"/>
<keyword evidence="2" id="KW-0678">Repressor</keyword>
<accession>A0A9J7L908</accession>
<dbReference type="SMART" id="SM00717">
    <property type="entry name" value="SANT"/>
    <property type="match status" value="2"/>
</dbReference>
<dbReference type="PROSITE" id="PS50090">
    <property type="entry name" value="MYB_LIKE"/>
    <property type="match status" value="1"/>
</dbReference>
<dbReference type="InterPro" id="IPR051066">
    <property type="entry name" value="Trans_reg/Corepressor"/>
</dbReference>
<dbReference type="Pfam" id="PF01448">
    <property type="entry name" value="ELM2"/>
    <property type="match status" value="1"/>
</dbReference>
<evidence type="ECO:0000256" key="1">
    <source>
        <dbReference type="ARBA" id="ARBA00004123"/>
    </source>
</evidence>
<dbReference type="FunFam" id="4.10.1240.50:FF:000002">
    <property type="entry name" value="REST corepressor isoform X1"/>
    <property type="match status" value="1"/>
</dbReference>
<dbReference type="PANTHER" id="PTHR16089">
    <property type="entry name" value="REST COREPRESSOR COREST PROTEIN-RELATED"/>
    <property type="match status" value="1"/>
</dbReference>
<keyword evidence="4" id="KW-0805">Transcription regulation</keyword>
<dbReference type="GO" id="GO:0005667">
    <property type="term" value="C:transcription regulator complex"/>
    <property type="evidence" value="ECO:0000318"/>
    <property type="project" value="GO_Central"/>
</dbReference>
<evidence type="ECO:0000256" key="6">
    <source>
        <dbReference type="ARBA" id="ARBA00023163"/>
    </source>
</evidence>
<keyword evidence="6" id="KW-0804">Transcription</keyword>
<feature type="compositionally biased region" description="Polar residues" evidence="9">
    <location>
        <begin position="281"/>
        <end position="290"/>
    </location>
</feature>
<dbReference type="InterPro" id="IPR049048">
    <property type="entry name" value="REST_helical"/>
</dbReference>
<dbReference type="SMART" id="SM01189">
    <property type="entry name" value="ELM2"/>
    <property type="match status" value="1"/>
</dbReference>
<name>A0A9J7L908_BRAFL</name>
<gene>
    <name evidence="14" type="primary">LOC118416743</name>
</gene>
<dbReference type="PROSITE" id="PS51293">
    <property type="entry name" value="SANT"/>
    <property type="match status" value="2"/>
</dbReference>
<dbReference type="InterPro" id="IPR001005">
    <property type="entry name" value="SANT/Myb"/>
</dbReference>
<feature type="domain" description="ELM2" evidence="11">
    <location>
        <begin position="96"/>
        <end position="182"/>
    </location>
</feature>
<dbReference type="FunFam" id="1.10.10.60:FF:000033">
    <property type="entry name" value="REST corepressor 3"/>
    <property type="match status" value="1"/>
</dbReference>
<dbReference type="Gene3D" id="4.10.1240.50">
    <property type="match status" value="1"/>
</dbReference>
<feature type="compositionally biased region" description="Polar residues" evidence="9">
    <location>
        <begin position="297"/>
        <end position="309"/>
    </location>
</feature>
<feature type="region of interest" description="Disordered" evidence="9">
    <location>
        <begin position="64"/>
        <end position="97"/>
    </location>
</feature>
<dbReference type="PANTHER" id="PTHR16089:SF28">
    <property type="entry name" value="REST COREPRESSOR"/>
    <property type="match status" value="1"/>
</dbReference>
<keyword evidence="3" id="KW-0677">Repeat</keyword>
<feature type="domain" description="Myb-like" evidence="10">
    <location>
        <begin position="440"/>
        <end position="490"/>
    </location>
</feature>
<evidence type="ECO:0000256" key="2">
    <source>
        <dbReference type="ARBA" id="ARBA00022491"/>
    </source>
</evidence>
<dbReference type="GO" id="GO:0003714">
    <property type="term" value="F:transcription corepressor activity"/>
    <property type="evidence" value="ECO:0000318"/>
    <property type="project" value="GO_Central"/>
</dbReference>